<sequence>MKKAKLISNLLLAATIGFSSVACAANDKLAVKITPELGEVPVKHHGKKMVIRRDQDQKAVVDKNFSKTSRKCPPFCIQPSTLAPGVETIGEVEMLDYLDRLHNEGDDSILVVDSRTPGWVEKGTIPGSVNIPWTKLNPAKGADPLTMSDIMTNQFGAKQIESGIWDFSNVKTLVMFCNGMWCGQSPANIKQLLKMGYPAHKIKWYRDGMQGWSMLGLTTAR</sequence>
<evidence type="ECO:0000256" key="1">
    <source>
        <dbReference type="SAM" id="SignalP"/>
    </source>
</evidence>
<protein>
    <submittedName>
        <fullName evidence="3">Rhodanese-related sulfurtransferase</fullName>
    </submittedName>
</protein>
<evidence type="ECO:0000259" key="2">
    <source>
        <dbReference type="PROSITE" id="PS50206"/>
    </source>
</evidence>
<dbReference type="GO" id="GO:0016740">
    <property type="term" value="F:transferase activity"/>
    <property type="evidence" value="ECO:0007669"/>
    <property type="project" value="UniProtKB-KW"/>
</dbReference>
<dbReference type="SUPFAM" id="SSF52821">
    <property type="entry name" value="Rhodanese/Cell cycle control phosphatase"/>
    <property type="match status" value="1"/>
</dbReference>
<dbReference type="Gene3D" id="3.40.250.10">
    <property type="entry name" value="Rhodanese-like domain"/>
    <property type="match status" value="1"/>
</dbReference>
<accession>A0A4R8IRB8</accession>
<feature type="domain" description="Rhodanese" evidence="2">
    <location>
        <begin position="105"/>
        <end position="221"/>
    </location>
</feature>
<dbReference type="EMBL" id="SOQX01000006">
    <property type="protein sequence ID" value="TDY00107.1"/>
    <property type="molecule type" value="Genomic_DNA"/>
</dbReference>
<evidence type="ECO:0000313" key="4">
    <source>
        <dbReference type="Proteomes" id="UP000294914"/>
    </source>
</evidence>
<dbReference type="RefSeq" id="WP_134084581.1">
    <property type="nucleotide sequence ID" value="NZ_SOQX01000006.1"/>
</dbReference>
<evidence type="ECO:0000313" key="3">
    <source>
        <dbReference type="EMBL" id="TDY00107.1"/>
    </source>
</evidence>
<dbReference type="SMART" id="SM00450">
    <property type="entry name" value="RHOD"/>
    <property type="match status" value="1"/>
</dbReference>
<keyword evidence="3" id="KW-0808">Transferase</keyword>
<keyword evidence="1" id="KW-0732">Signal</keyword>
<dbReference type="InterPro" id="IPR036873">
    <property type="entry name" value="Rhodanese-like_dom_sf"/>
</dbReference>
<gene>
    <name evidence="3" type="ORF">EDC23_2278</name>
</gene>
<organism evidence="3 4">
    <name type="scientific">Thiohalophilus thiocyanatoxydans</name>
    <dbReference type="NCBI Taxonomy" id="381308"/>
    <lineage>
        <taxon>Bacteria</taxon>
        <taxon>Pseudomonadati</taxon>
        <taxon>Pseudomonadota</taxon>
        <taxon>Gammaproteobacteria</taxon>
        <taxon>Thiohalomonadales</taxon>
        <taxon>Thiohalophilaceae</taxon>
        <taxon>Thiohalophilus</taxon>
    </lineage>
</organism>
<dbReference type="Pfam" id="PF00581">
    <property type="entry name" value="Rhodanese"/>
    <property type="match status" value="1"/>
</dbReference>
<dbReference type="PROSITE" id="PS50206">
    <property type="entry name" value="RHODANESE_3"/>
    <property type="match status" value="1"/>
</dbReference>
<dbReference type="AlphaFoldDB" id="A0A4R8IRB8"/>
<keyword evidence="4" id="KW-1185">Reference proteome</keyword>
<dbReference type="OrthoDB" id="9784513at2"/>
<proteinExistence type="predicted"/>
<dbReference type="CDD" id="cd00158">
    <property type="entry name" value="RHOD"/>
    <property type="match status" value="1"/>
</dbReference>
<dbReference type="InterPro" id="IPR001763">
    <property type="entry name" value="Rhodanese-like_dom"/>
</dbReference>
<name>A0A4R8IRB8_9GAMM</name>
<dbReference type="PROSITE" id="PS51257">
    <property type="entry name" value="PROKAR_LIPOPROTEIN"/>
    <property type="match status" value="1"/>
</dbReference>
<comment type="caution">
    <text evidence="3">The sequence shown here is derived from an EMBL/GenBank/DDBJ whole genome shotgun (WGS) entry which is preliminary data.</text>
</comment>
<dbReference type="Proteomes" id="UP000294914">
    <property type="component" value="Unassembled WGS sequence"/>
</dbReference>
<feature type="chain" id="PRO_5020450185" evidence="1">
    <location>
        <begin position="25"/>
        <end position="221"/>
    </location>
</feature>
<reference evidence="3 4" key="1">
    <citation type="submission" date="2019-03" db="EMBL/GenBank/DDBJ databases">
        <title>Genomic Encyclopedia of Type Strains, Phase IV (KMG-IV): sequencing the most valuable type-strain genomes for metagenomic binning, comparative biology and taxonomic classification.</title>
        <authorList>
            <person name="Goeker M."/>
        </authorList>
    </citation>
    <scope>NUCLEOTIDE SEQUENCE [LARGE SCALE GENOMIC DNA]</scope>
    <source>
        <strain evidence="3 4">DSM 16326</strain>
    </source>
</reference>
<feature type="signal peptide" evidence="1">
    <location>
        <begin position="1"/>
        <end position="24"/>
    </location>
</feature>